<reference evidence="1" key="1">
    <citation type="submission" date="2023-03" db="UniProtKB">
        <authorList>
            <consortium name="EnsemblPlants"/>
        </authorList>
    </citation>
    <scope>IDENTIFICATION</scope>
</reference>
<sequence length="87" mass="9879">MEEASDGGGSYIMERSGMEAHTVTLDGIVRGWELPSNSHFVHSNVLKPFTYKPAKLKHQLCQIKDYKLYSNNSFLLFFFVDFVCLGS</sequence>
<evidence type="ECO:0000313" key="1">
    <source>
        <dbReference type="EnsemblPlants" id="MELO3C034383.2.1"/>
    </source>
</evidence>
<proteinExistence type="predicted"/>
<dbReference type="AlphaFoldDB" id="A0A9I9EIX4"/>
<name>A0A9I9EIX4_CUCME</name>
<protein>
    <submittedName>
        <fullName evidence="1">Uncharacterized protein</fullName>
    </submittedName>
</protein>
<accession>A0A9I9EIX4</accession>
<dbReference type="EnsemblPlants" id="MELO3C034383.2.1">
    <property type="protein sequence ID" value="MELO3C034383.2.1"/>
    <property type="gene ID" value="MELO3C034383.2"/>
</dbReference>
<dbReference type="Gramene" id="MELO3C034383.2.1">
    <property type="protein sequence ID" value="MELO3C034383.2.1"/>
    <property type="gene ID" value="MELO3C034383.2"/>
</dbReference>
<organism evidence="1">
    <name type="scientific">Cucumis melo</name>
    <name type="common">Muskmelon</name>
    <dbReference type="NCBI Taxonomy" id="3656"/>
    <lineage>
        <taxon>Eukaryota</taxon>
        <taxon>Viridiplantae</taxon>
        <taxon>Streptophyta</taxon>
        <taxon>Embryophyta</taxon>
        <taxon>Tracheophyta</taxon>
        <taxon>Spermatophyta</taxon>
        <taxon>Magnoliopsida</taxon>
        <taxon>eudicotyledons</taxon>
        <taxon>Gunneridae</taxon>
        <taxon>Pentapetalae</taxon>
        <taxon>rosids</taxon>
        <taxon>fabids</taxon>
        <taxon>Cucurbitales</taxon>
        <taxon>Cucurbitaceae</taxon>
        <taxon>Benincaseae</taxon>
        <taxon>Cucumis</taxon>
    </lineage>
</organism>